<dbReference type="AlphaFoldDB" id="A0A075FR24"/>
<accession>A0A075FR24</accession>
<reference evidence="1" key="1">
    <citation type="journal article" date="2014" name="Genome Biol. Evol.">
        <title>Pangenome evidence for extensive interdomain horizontal transfer affecting lineage core and shell genes in uncultured planktonic thaumarchaeota and euryarchaeota.</title>
        <authorList>
            <person name="Deschamps P."/>
            <person name="Zivanovic Y."/>
            <person name="Moreira D."/>
            <person name="Rodriguez-Valera F."/>
            <person name="Lopez-Garcia P."/>
        </authorList>
    </citation>
    <scope>NUCLEOTIDE SEQUENCE</scope>
</reference>
<evidence type="ECO:0000313" key="1">
    <source>
        <dbReference type="EMBL" id="AIE93743.1"/>
    </source>
</evidence>
<name>A0A075FR24_9EURY</name>
<dbReference type="EMBL" id="KF900403">
    <property type="protein sequence ID" value="AIE93743.1"/>
    <property type="molecule type" value="Genomic_DNA"/>
</dbReference>
<protein>
    <submittedName>
        <fullName evidence="1">Uncharacterized protein</fullName>
    </submittedName>
</protein>
<sequence length="192" mass="21782">MVWSALAYNQGKLVNPIWDSNGFNFQTTESELSFSETHEPTLIWDMRGIIKNRPDPFPLPFSPEDTYLDCGLKWGEDIIDLIMADRGTVVLPLRNLRGFNELDDALSYTEDTIIGIDWSQEVESISDDFSIDIVKLLRQLHQRGQTDILIYSLAGEYPYIPAGAITNFNIKLATLSEARLTPSWAQGVFSFE</sequence>
<organism evidence="1">
    <name type="scientific">uncultured marine group II/III euryarchaeote AD1000_39_G05</name>
    <dbReference type="NCBI Taxonomy" id="1457764"/>
    <lineage>
        <taxon>Archaea</taxon>
        <taxon>Methanobacteriati</taxon>
        <taxon>Methanobacteriota</taxon>
        <taxon>environmental samples</taxon>
    </lineage>
</organism>
<proteinExistence type="predicted"/>